<evidence type="ECO:0000313" key="1">
    <source>
        <dbReference type="EMBL" id="KAJ2006807.1"/>
    </source>
</evidence>
<reference evidence="1" key="1">
    <citation type="submission" date="2022-07" db="EMBL/GenBank/DDBJ databases">
        <title>Phylogenomic reconstructions and comparative analyses of Kickxellomycotina fungi.</title>
        <authorList>
            <person name="Reynolds N.K."/>
            <person name="Stajich J.E."/>
            <person name="Barry K."/>
            <person name="Grigoriev I.V."/>
            <person name="Crous P."/>
            <person name="Smith M.E."/>
        </authorList>
    </citation>
    <scope>NUCLEOTIDE SEQUENCE</scope>
    <source>
        <strain evidence="1">IMI 214461</strain>
    </source>
</reference>
<accession>A0A9W8BFC9</accession>
<evidence type="ECO:0000313" key="2">
    <source>
        <dbReference type="Proteomes" id="UP001150907"/>
    </source>
</evidence>
<proteinExistence type="predicted"/>
<dbReference type="AlphaFoldDB" id="A0A9W8BFC9"/>
<protein>
    <submittedName>
        <fullName evidence="1">Uncharacterized protein</fullName>
    </submittedName>
</protein>
<organism evidence="1 2">
    <name type="scientific">Coemansia thaxteri</name>
    <dbReference type="NCBI Taxonomy" id="2663907"/>
    <lineage>
        <taxon>Eukaryota</taxon>
        <taxon>Fungi</taxon>
        <taxon>Fungi incertae sedis</taxon>
        <taxon>Zoopagomycota</taxon>
        <taxon>Kickxellomycotina</taxon>
        <taxon>Kickxellomycetes</taxon>
        <taxon>Kickxellales</taxon>
        <taxon>Kickxellaceae</taxon>
        <taxon>Coemansia</taxon>
    </lineage>
</organism>
<name>A0A9W8BFC9_9FUNG</name>
<dbReference type="OrthoDB" id="5589194at2759"/>
<keyword evidence="2" id="KW-1185">Reference proteome</keyword>
<dbReference type="EMBL" id="JANBQF010000047">
    <property type="protein sequence ID" value="KAJ2006807.1"/>
    <property type="molecule type" value="Genomic_DNA"/>
</dbReference>
<gene>
    <name evidence="1" type="ORF">H4R26_001174</name>
</gene>
<comment type="caution">
    <text evidence="1">The sequence shown here is derived from an EMBL/GenBank/DDBJ whole genome shotgun (WGS) entry which is preliminary data.</text>
</comment>
<sequence length="237" mass="26017">MSSNANSRSKSEVAQAVAQWATGELGFRKHSTLVTAKGEEKIEAADIEPLLQGELVRILDLASRRVVSSRRALYARQKLAAYCTQSTLVSESLALPYIALRRSLTQLETQEGALLTEVEGVEHENRAAIQSIDALEFKRNAAAARIRELRLQIVIKQAVAEKTRRMTERMKVLVQEMASSCTTTTHSTVSESTDLAWFDGKANGTHNCSAQPPPDVFGKLLTQLQTSCIASNGNEQM</sequence>
<dbReference type="Proteomes" id="UP001150907">
    <property type="component" value="Unassembled WGS sequence"/>
</dbReference>